<reference evidence="2" key="1">
    <citation type="journal article" date="2020" name="Stud. Mycol.">
        <title>101 Dothideomycetes genomes: a test case for predicting lifestyles and emergence of pathogens.</title>
        <authorList>
            <person name="Haridas S."/>
            <person name="Albert R."/>
            <person name="Binder M."/>
            <person name="Bloem J."/>
            <person name="Labutti K."/>
            <person name="Salamov A."/>
            <person name="Andreopoulos B."/>
            <person name="Baker S."/>
            <person name="Barry K."/>
            <person name="Bills G."/>
            <person name="Bluhm B."/>
            <person name="Cannon C."/>
            <person name="Castanera R."/>
            <person name="Culley D."/>
            <person name="Daum C."/>
            <person name="Ezra D."/>
            <person name="Gonzalez J."/>
            <person name="Henrissat B."/>
            <person name="Kuo A."/>
            <person name="Liang C."/>
            <person name="Lipzen A."/>
            <person name="Lutzoni F."/>
            <person name="Magnuson J."/>
            <person name="Mondo S."/>
            <person name="Nolan M."/>
            <person name="Ohm R."/>
            <person name="Pangilinan J."/>
            <person name="Park H.-J."/>
            <person name="Ramirez L."/>
            <person name="Alfaro M."/>
            <person name="Sun H."/>
            <person name="Tritt A."/>
            <person name="Yoshinaga Y."/>
            <person name="Zwiers L.-H."/>
            <person name="Turgeon B."/>
            <person name="Goodwin S."/>
            <person name="Spatafora J."/>
            <person name="Crous P."/>
            <person name="Grigoriev I."/>
        </authorList>
    </citation>
    <scope>NUCLEOTIDE SEQUENCE</scope>
    <source>
        <strain evidence="2">CBS 121739</strain>
    </source>
</reference>
<name>A0A6A6WGG6_9PEZI</name>
<evidence type="ECO:0000313" key="2">
    <source>
        <dbReference type="EMBL" id="KAF2761164.1"/>
    </source>
</evidence>
<dbReference type="AlphaFoldDB" id="A0A6A6WGG6"/>
<dbReference type="RefSeq" id="XP_033603615.1">
    <property type="nucleotide sequence ID" value="XM_033746580.1"/>
</dbReference>
<dbReference type="Proteomes" id="UP000799437">
    <property type="component" value="Unassembled WGS sequence"/>
</dbReference>
<protein>
    <recommendedName>
        <fullName evidence="4">Sialidase</fullName>
    </recommendedName>
</protein>
<accession>A0A6A6WGG6</accession>
<evidence type="ECO:0000313" key="3">
    <source>
        <dbReference type="Proteomes" id="UP000799437"/>
    </source>
</evidence>
<sequence length="594" mass="65651">MYTRQFTPPSVSYSSYLTASAHSRSTSDGSFYSSDASPGSVGTNITTPPRSPIRQHGTTLLPKVRQQDQVTEPTAGPTGAIRHRKTMSASSAAYIQTVNPYGARPSSYYRRGASPGEQSNIVSPISEPSPYETSFSNLNSPVTFGPALSRRPSISHSRSQSASRSHHRAESAGSIDESIISRYGYPTYRQMPVYTTSATPPPPAMHISNAVPVNSYNSIESWSQDTYAQDYQRSEYTPAPAVQYSSTVSPVDSFTLSTSTTTMLAYLTAPNPSPALVRRVTTTGRGMNSYFWWDIRNLRQWTDFTVEKISEVPDLMKLLQFPVSTATLPTPPRPNLQPDSEGALHDICRDYHAQKVNSALRMALGDPNMTIRSFKPAPGSRQPDFVSNYSFDYEKTLLGDGRGRVVGLVKSYDQWNTGMRSEAPNKQVYYLQGLAHLHKIMRDHGCRYGFIMTEIEVLCVRAGGPPDSGMTDSTTVNSSGSVPLFGYLELSAPIRLSTNGFHPETGEAQLTAGLALWYLHMLAKENPLPGAISWRMEVGGPPALTRQNVIEKDAWIPKPNIGEKRDAKRIRGWVFPEEPYNRKESGKPRRVRKA</sequence>
<proteinExistence type="predicted"/>
<dbReference type="GeneID" id="54487634"/>
<evidence type="ECO:0008006" key="4">
    <source>
        <dbReference type="Google" id="ProtNLM"/>
    </source>
</evidence>
<organism evidence="2 3">
    <name type="scientific">Pseudovirgaria hyperparasitica</name>
    <dbReference type="NCBI Taxonomy" id="470096"/>
    <lineage>
        <taxon>Eukaryota</taxon>
        <taxon>Fungi</taxon>
        <taxon>Dikarya</taxon>
        <taxon>Ascomycota</taxon>
        <taxon>Pezizomycotina</taxon>
        <taxon>Dothideomycetes</taxon>
        <taxon>Dothideomycetes incertae sedis</taxon>
        <taxon>Acrospermales</taxon>
        <taxon>Acrospermaceae</taxon>
        <taxon>Pseudovirgaria</taxon>
    </lineage>
</organism>
<dbReference type="OrthoDB" id="5300765at2759"/>
<gene>
    <name evidence="2" type="ORF">EJ05DRAFT_497721</name>
</gene>
<feature type="compositionally biased region" description="Polar residues" evidence="1">
    <location>
        <begin position="131"/>
        <end position="142"/>
    </location>
</feature>
<evidence type="ECO:0000256" key="1">
    <source>
        <dbReference type="SAM" id="MobiDB-lite"/>
    </source>
</evidence>
<feature type="compositionally biased region" description="Low complexity" evidence="1">
    <location>
        <begin position="149"/>
        <end position="163"/>
    </location>
</feature>
<feature type="compositionally biased region" description="Polar residues" evidence="1">
    <location>
        <begin position="24"/>
        <end position="48"/>
    </location>
</feature>
<keyword evidence="3" id="KW-1185">Reference proteome</keyword>
<feature type="region of interest" description="Disordered" evidence="1">
    <location>
        <begin position="24"/>
        <end position="88"/>
    </location>
</feature>
<dbReference type="EMBL" id="ML996567">
    <property type="protein sequence ID" value="KAF2761164.1"/>
    <property type="molecule type" value="Genomic_DNA"/>
</dbReference>
<feature type="region of interest" description="Disordered" evidence="1">
    <location>
        <begin position="109"/>
        <end position="175"/>
    </location>
</feature>